<reference evidence="2 3" key="1">
    <citation type="submission" date="2018-06" db="EMBL/GenBank/DDBJ databases">
        <title>Freshwater and sediment microbial communities from various areas in North America, analyzing microbe dynamics in response to fracking.</title>
        <authorList>
            <person name="Lamendella R."/>
        </authorList>
    </citation>
    <scope>NUCLEOTIDE SEQUENCE [LARGE SCALE GENOMIC DNA]</scope>
    <source>
        <strain evidence="2 3">14_TX</strain>
    </source>
</reference>
<dbReference type="EMBL" id="QNSF01000017">
    <property type="protein sequence ID" value="RBP87904.1"/>
    <property type="molecule type" value="Genomic_DNA"/>
</dbReference>
<keyword evidence="3" id="KW-1185">Reference proteome</keyword>
<keyword evidence="1" id="KW-0812">Transmembrane</keyword>
<name>A0A366JKB0_CYTFI</name>
<organism evidence="2 3">
    <name type="scientific">Cytobacillus firmus</name>
    <name type="common">Bacillus firmus</name>
    <dbReference type="NCBI Taxonomy" id="1399"/>
    <lineage>
        <taxon>Bacteria</taxon>
        <taxon>Bacillati</taxon>
        <taxon>Bacillota</taxon>
        <taxon>Bacilli</taxon>
        <taxon>Bacillales</taxon>
        <taxon>Bacillaceae</taxon>
        <taxon>Cytobacillus</taxon>
    </lineage>
</organism>
<gene>
    <name evidence="2" type="ORF">DFO70_11795</name>
</gene>
<feature type="transmembrane region" description="Helical" evidence="1">
    <location>
        <begin position="6"/>
        <end position="27"/>
    </location>
</feature>
<dbReference type="AlphaFoldDB" id="A0A366JKB0"/>
<sequence>MNKSLATFMLMAAIVILITGLLFGVAYDSLKQKNEYHEEMLKTEHQIKFK</sequence>
<dbReference type="Proteomes" id="UP000252731">
    <property type="component" value="Unassembled WGS sequence"/>
</dbReference>
<keyword evidence="1" id="KW-1133">Transmembrane helix</keyword>
<evidence type="ECO:0000256" key="1">
    <source>
        <dbReference type="SAM" id="Phobius"/>
    </source>
</evidence>
<comment type="caution">
    <text evidence="2">The sequence shown here is derived from an EMBL/GenBank/DDBJ whole genome shotgun (WGS) entry which is preliminary data.</text>
</comment>
<accession>A0A366JKB0</accession>
<keyword evidence="1" id="KW-0472">Membrane</keyword>
<proteinExistence type="predicted"/>
<dbReference type="RefSeq" id="WP_166672553.1">
    <property type="nucleotide sequence ID" value="NZ_JAMBOJ010000008.1"/>
</dbReference>
<evidence type="ECO:0000313" key="2">
    <source>
        <dbReference type="EMBL" id="RBP87904.1"/>
    </source>
</evidence>
<protein>
    <submittedName>
        <fullName evidence="2">Uncharacterized protein</fullName>
    </submittedName>
</protein>
<evidence type="ECO:0000313" key="3">
    <source>
        <dbReference type="Proteomes" id="UP000252731"/>
    </source>
</evidence>